<dbReference type="PANTHER" id="PTHR19288:SF46">
    <property type="entry name" value="HALOACID DEHALOGENASE-LIKE HYDROLASE DOMAIN-CONTAINING PROTEIN 2"/>
    <property type="match status" value="1"/>
</dbReference>
<evidence type="ECO:0000313" key="10">
    <source>
        <dbReference type="Proteomes" id="UP000037784"/>
    </source>
</evidence>
<dbReference type="EMBL" id="BBZA01000106">
    <property type="protein sequence ID" value="GAP63012.1"/>
    <property type="molecule type" value="Genomic_DNA"/>
</dbReference>
<feature type="binding site" evidence="7">
    <location>
        <position position="15"/>
    </location>
    <ligand>
        <name>Mg(2+)</name>
        <dbReference type="ChEBI" id="CHEBI:18420"/>
    </ligand>
</feature>
<dbReference type="EC" id="3.1.3.41" evidence="8"/>
<dbReference type="InterPro" id="IPR036412">
    <property type="entry name" value="HAD-like_sf"/>
</dbReference>
<evidence type="ECO:0000256" key="6">
    <source>
        <dbReference type="PIRSR" id="PIRSR000915-2"/>
    </source>
</evidence>
<dbReference type="InterPro" id="IPR006439">
    <property type="entry name" value="HAD-SF_hydro_IA"/>
</dbReference>
<reference evidence="10" key="3">
    <citation type="submission" date="2015-08" db="EMBL/GenBank/DDBJ databases">
        <title>Draft Genome Sequence of a Heterotrophic Facultative Anaerobic Bacterium Ardenticatena maritima Strain 110S.</title>
        <authorList>
            <person name="Kawaichi S."/>
            <person name="Yoshida T."/>
            <person name="Sako Y."/>
            <person name="Nakamura R."/>
        </authorList>
    </citation>
    <scope>NUCLEOTIDE SEQUENCE [LARGE SCALE GENOMIC DNA]</scope>
    <source>
        <strain evidence="10">110S</strain>
    </source>
</reference>
<dbReference type="SFLD" id="SFLDG01129">
    <property type="entry name" value="C1.5:_HAD__Beta-PGM__Phosphata"/>
    <property type="match status" value="1"/>
</dbReference>
<feature type="active site" description="Nucleophile" evidence="5">
    <location>
        <position position="13"/>
    </location>
</feature>
<accession>A0A0M8K8N2</accession>
<protein>
    <submittedName>
        <fullName evidence="8">4-nitrophenyl phosphatase</fullName>
        <ecNumber evidence="8">3.1.3.41</ecNumber>
    </submittedName>
</protein>
<dbReference type="OrthoDB" id="9810449at2"/>
<comment type="cofactor">
    <cofactor evidence="7">
        <name>Mg(2+)</name>
        <dbReference type="ChEBI" id="CHEBI:18420"/>
    </cofactor>
    <text evidence="7">Divalent metal ions. Mg(2+) is the most effective.</text>
</comment>
<comment type="caution">
    <text evidence="8">The sequence shown here is derived from an EMBL/GenBank/DDBJ whole genome shotgun (WGS) entry which is preliminary data.</text>
</comment>
<keyword evidence="4 7" id="KW-0460">Magnesium</keyword>
<evidence type="ECO:0000256" key="1">
    <source>
        <dbReference type="ARBA" id="ARBA00006696"/>
    </source>
</evidence>
<dbReference type="InParanoid" id="A0A0M8K8N2"/>
<dbReference type="Proteomes" id="UP000037784">
    <property type="component" value="Unassembled WGS sequence"/>
</dbReference>
<dbReference type="NCBIfam" id="TIGR01549">
    <property type="entry name" value="HAD-SF-IA-v1"/>
    <property type="match status" value="1"/>
</dbReference>
<dbReference type="Pfam" id="PF13344">
    <property type="entry name" value="Hydrolase_6"/>
    <property type="match status" value="1"/>
</dbReference>
<keyword evidence="3 8" id="KW-0378">Hydrolase</keyword>
<dbReference type="Proteomes" id="UP000050502">
    <property type="component" value="Unassembled WGS sequence"/>
</dbReference>
<dbReference type="SFLD" id="SFLDS00003">
    <property type="entry name" value="Haloacid_Dehalogenase"/>
    <property type="match status" value="2"/>
</dbReference>
<evidence type="ECO:0000313" key="9">
    <source>
        <dbReference type="EMBL" id="KPL86298.1"/>
    </source>
</evidence>
<dbReference type="CDD" id="cd07530">
    <property type="entry name" value="HAD_Pase_UmpH-like"/>
    <property type="match status" value="1"/>
</dbReference>
<feature type="binding site" evidence="6">
    <location>
        <position position="188"/>
    </location>
    <ligand>
        <name>substrate</name>
    </ligand>
</feature>
<dbReference type="FunCoup" id="A0A0M8K8N2">
    <property type="interactions" value="253"/>
</dbReference>
<gene>
    <name evidence="8" type="ORF">ARMA_1435</name>
    <name evidence="9" type="ORF">SE16_13240</name>
</gene>
<evidence type="ECO:0000256" key="7">
    <source>
        <dbReference type="PIRSR" id="PIRSR000915-3"/>
    </source>
</evidence>
<dbReference type="InterPro" id="IPR023214">
    <property type="entry name" value="HAD_sf"/>
</dbReference>
<feature type="active site" description="Proton donor" evidence="5">
    <location>
        <position position="15"/>
    </location>
</feature>
<dbReference type="PIRSF" id="PIRSF000915">
    <property type="entry name" value="PGP-type_phosphatase"/>
    <property type="match status" value="1"/>
</dbReference>
<evidence type="ECO:0000313" key="8">
    <source>
        <dbReference type="EMBL" id="GAP63012.1"/>
    </source>
</evidence>
<dbReference type="InterPro" id="IPR006357">
    <property type="entry name" value="HAD-SF_hydro_IIA"/>
</dbReference>
<name>A0A0M8K8N2_9CHLR</name>
<comment type="similarity">
    <text evidence="1">Belongs to the HAD-like hydrolase superfamily. NagD family.</text>
</comment>
<reference evidence="9 11" key="2">
    <citation type="submission" date="2015-07" db="EMBL/GenBank/DDBJ databases">
        <title>Whole genome sequence of Ardenticatena maritima DSM 23922.</title>
        <authorList>
            <person name="Hemp J."/>
            <person name="Ward L.M."/>
            <person name="Pace L.A."/>
            <person name="Fischer W.W."/>
        </authorList>
    </citation>
    <scope>NUCLEOTIDE SEQUENCE [LARGE SCALE GENOMIC DNA]</scope>
    <source>
        <strain evidence="9 11">110S</strain>
    </source>
</reference>
<sequence length="268" mass="28748">MGHLGAVKGYLLDMDGVLYRGNTVRPGAREWIAYLHEHNIPYLCVTNNATRTSAEYEAKLARLGIPITAERILGSAETTAAWLQRQAPGATVYAIGTEGLRSELRRHALQVVDGVPPSEVNAVVVGLDPTLTYEKLKIATLAINAGATFIGTNPDATYPSEEGLAPGCGAILAAVERATGQRPIIIGKPEPIIFREALRRLGLQAEEVAMVGDRLDTDIEGGHRMGMTTILILGGVTSEEELEITPILPDYVFADLGELLRAVQEGRA</sequence>
<dbReference type="SUPFAM" id="SSF56784">
    <property type="entry name" value="HAD-like"/>
    <property type="match status" value="1"/>
</dbReference>
<dbReference type="GO" id="GO:0016791">
    <property type="term" value="F:phosphatase activity"/>
    <property type="evidence" value="ECO:0007669"/>
    <property type="project" value="TreeGrafter"/>
</dbReference>
<keyword evidence="2 7" id="KW-0479">Metal-binding</keyword>
<dbReference type="Gene3D" id="3.40.50.1000">
    <property type="entry name" value="HAD superfamily/HAD-like"/>
    <property type="match status" value="2"/>
</dbReference>
<reference evidence="8 10" key="1">
    <citation type="journal article" date="2015" name="Genome Announc.">
        <title>Draft Genome Sequence of a Heterotrophic Facultative Anaerobic Thermophilic Bacterium, Ardenticatena maritima Strain 110ST.</title>
        <authorList>
            <person name="Kawaichi S."/>
            <person name="Yoshida T."/>
            <person name="Sako Y."/>
            <person name="Nakamura R."/>
        </authorList>
    </citation>
    <scope>NUCLEOTIDE SEQUENCE [LARGE SCALE GENOMIC DNA]</scope>
    <source>
        <strain evidence="8 10">110S</strain>
    </source>
</reference>
<feature type="binding site" evidence="7">
    <location>
        <position position="213"/>
    </location>
    <ligand>
        <name>Mg(2+)</name>
        <dbReference type="ChEBI" id="CHEBI:18420"/>
    </ligand>
</feature>
<dbReference type="SFLD" id="SFLDG01139">
    <property type="entry name" value="C2.A:_Pyridoxal_Phosphate_Phos"/>
    <property type="match status" value="1"/>
</dbReference>
<evidence type="ECO:0000256" key="4">
    <source>
        <dbReference type="ARBA" id="ARBA00022842"/>
    </source>
</evidence>
<dbReference type="PANTHER" id="PTHR19288">
    <property type="entry name" value="4-NITROPHENYLPHOSPHATASE-RELATED"/>
    <property type="match status" value="1"/>
</dbReference>
<evidence type="ECO:0000256" key="5">
    <source>
        <dbReference type="PIRSR" id="PIRSR000915-1"/>
    </source>
</evidence>
<dbReference type="RefSeq" id="WP_054492886.1">
    <property type="nucleotide sequence ID" value="NZ_BBZA01000106.1"/>
</dbReference>
<evidence type="ECO:0000256" key="3">
    <source>
        <dbReference type="ARBA" id="ARBA00022801"/>
    </source>
</evidence>
<dbReference type="GO" id="GO:0046872">
    <property type="term" value="F:metal ion binding"/>
    <property type="evidence" value="ECO:0007669"/>
    <property type="project" value="UniProtKB-KW"/>
</dbReference>
<dbReference type="FunFam" id="3.40.50.1000:FF:000053">
    <property type="entry name" value="TIGR01457 family HAD hydrolase"/>
    <property type="match status" value="1"/>
</dbReference>
<dbReference type="EMBL" id="LGKN01000009">
    <property type="protein sequence ID" value="KPL86298.1"/>
    <property type="molecule type" value="Genomic_DNA"/>
</dbReference>
<evidence type="ECO:0000313" key="11">
    <source>
        <dbReference type="Proteomes" id="UP000050502"/>
    </source>
</evidence>
<feature type="binding site" evidence="7">
    <location>
        <position position="13"/>
    </location>
    <ligand>
        <name>Mg(2+)</name>
        <dbReference type="ChEBI" id="CHEBI:18420"/>
    </ligand>
</feature>
<evidence type="ECO:0000256" key="2">
    <source>
        <dbReference type="ARBA" id="ARBA00022723"/>
    </source>
</evidence>
<dbReference type="Pfam" id="PF13242">
    <property type="entry name" value="Hydrolase_like"/>
    <property type="match status" value="1"/>
</dbReference>
<proteinExistence type="inferred from homology"/>
<dbReference type="STRING" id="872965.SE16_13240"/>
<dbReference type="GO" id="GO:0005737">
    <property type="term" value="C:cytoplasm"/>
    <property type="evidence" value="ECO:0007669"/>
    <property type="project" value="TreeGrafter"/>
</dbReference>
<dbReference type="NCBIfam" id="TIGR01460">
    <property type="entry name" value="HAD-SF-IIA"/>
    <property type="match status" value="1"/>
</dbReference>
<organism evidence="8 10">
    <name type="scientific">Ardenticatena maritima</name>
    <dbReference type="NCBI Taxonomy" id="872965"/>
    <lineage>
        <taxon>Bacteria</taxon>
        <taxon>Bacillati</taxon>
        <taxon>Chloroflexota</taxon>
        <taxon>Ardenticatenia</taxon>
        <taxon>Ardenticatenales</taxon>
        <taxon>Ardenticatenaceae</taxon>
        <taxon>Ardenticatena</taxon>
    </lineage>
</organism>
<keyword evidence="10" id="KW-1185">Reference proteome</keyword>
<dbReference type="AlphaFoldDB" id="A0A0M8K8N2"/>
<dbReference type="PATRIC" id="fig|872965.6.peg.2285"/>